<dbReference type="AlphaFoldDB" id="A0A5C1YT31"/>
<protein>
    <submittedName>
        <fullName evidence="2">Uncharacterized protein</fullName>
    </submittedName>
</protein>
<proteinExistence type="predicted"/>
<sequence length="125" mass="13379">MRIRIPLTYLVLGGTFVILLPHVGHAQAIDDITEQASQHVLKAWSYLINMVGFVGGGALLLASVFGWYMHQKNPNAGRGLGLVLAGFVCGALLLSFPFLAKTASLSVFSGGVQATGDQKMMKFDQ</sequence>
<keyword evidence="3" id="KW-1185">Reference proteome</keyword>
<feature type="transmembrane region" description="Helical" evidence="1">
    <location>
        <begin position="44"/>
        <end position="68"/>
    </location>
</feature>
<reference evidence="2 3" key="1">
    <citation type="submission" date="2019-09" db="EMBL/GenBank/DDBJ databases">
        <title>Genome sequencing of strain KACC 21233.</title>
        <authorList>
            <person name="Heo J."/>
            <person name="Kim S.-J."/>
            <person name="Kim J.-S."/>
            <person name="Hong S.-B."/>
            <person name="Kwon S.-W."/>
        </authorList>
    </citation>
    <scope>NUCLEOTIDE SEQUENCE [LARGE SCALE GENOMIC DNA]</scope>
    <source>
        <strain evidence="2 3">KACC 21233</strain>
        <plasmid evidence="2 3">unnamed1</plasmid>
    </source>
</reference>
<organism evidence="2 3">
    <name type="scientific">Acetobacter vaccinii</name>
    <dbReference type="NCBI Taxonomy" id="2592655"/>
    <lineage>
        <taxon>Bacteria</taxon>
        <taxon>Pseudomonadati</taxon>
        <taxon>Pseudomonadota</taxon>
        <taxon>Alphaproteobacteria</taxon>
        <taxon>Acetobacterales</taxon>
        <taxon>Acetobacteraceae</taxon>
        <taxon>Acetobacter</taxon>
    </lineage>
</organism>
<evidence type="ECO:0000256" key="1">
    <source>
        <dbReference type="SAM" id="Phobius"/>
    </source>
</evidence>
<dbReference type="EMBL" id="CP043507">
    <property type="protein sequence ID" value="QEO18865.1"/>
    <property type="molecule type" value="Genomic_DNA"/>
</dbReference>
<keyword evidence="1" id="KW-0472">Membrane</keyword>
<gene>
    <name evidence="2" type="ORF">FLP30_13445</name>
</gene>
<geneLocation type="plasmid" evidence="2">
    <name>unnamed1</name>
</geneLocation>
<dbReference type="KEGG" id="acek:FLP30_13445"/>
<evidence type="ECO:0000313" key="2">
    <source>
        <dbReference type="EMBL" id="QEO18865.1"/>
    </source>
</evidence>
<dbReference type="OrthoDB" id="7281258at2"/>
<keyword evidence="1" id="KW-0812">Transmembrane</keyword>
<accession>A0A5C1YT31</accession>
<feature type="transmembrane region" description="Helical" evidence="1">
    <location>
        <begin position="80"/>
        <end position="100"/>
    </location>
</feature>
<name>A0A5C1YT31_9PROT</name>
<keyword evidence="1" id="KW-1133">Transmembrane helix</keyword>
<dbReference type="Proteomes" id="UP000324536">
    <property type="component" value="Plasmid unnamed1"/>
</dbReference>
<dbReference type="RefSeq" id="WP_149280519.1">
    <property type="nucleotide sequence ID" value="NZ_CP043507.1"/>
</dbReference>
<evidence type="ECO:0000313" key="3">
    <source>
        <dbReference type="Proteomes" id="UP000324536"/>
    </source>
</evidence>
<keyword evidence="2" id="KW-0614">Plasmid</keyword>